<keyword evidence="3" id="KW-0695">RNA-directed DNA polymerase</keyword>
<gene>
    <name evidence="3" type="primary">RTase</name>
    <name evidence="3" type="ORF">AWC38_SpisGene15846</name>
</gene>
<evidence type="ECO:0000259" key="2">
    <source>
        <dbReference type="Pfam" id="PF03372"/>
    </source>
</evidence>
<keyword evidence="3" id="KW-0808">Transferase</keyword>
<dbReference type="InterPro" id="IPR000477">
    <property type="entry name" value="RT_dom"/>
</dbReference>
<dbReference type="AlphaFoldDB" id="A0A2B4RU45"/>
<dbReference type="OrthoDB" id="5981483at2759"/>
<dbReference type="STRING" id="50429.A0A2B4RU45"/>
<feature type="domain" description="Endonuclease/exonuclease/phosphatase" evidence="2">
    <location>
        <begin position="427"/>
        <end position="564"/>
    </location>
</feature>
<evidence type="ECO:0000313" key="3">
    <source>
        <dbReference type="EMBL" id="PFX19752.1"/>
    </source>
</evidence>
<feature type="domain" description="Reverse transcriptase" evidence="1">
    <location>
        <begin position="805"/>
        <end position="935"/>
    </location>
</feature>
<dbReference type="InterPro" id="IPR027417">
    <property type="entry name" value="P-loop_NTPase"/>
</dbReference>
<dbReference type="SUPFAM" id="SSF56219">
    <property type="entry name" value="DNase I-like"/>
    <property type="match status" value="1"/>
</dbReference>
<dbReference type="Proteomes" id="UP000225706">
    <property type="component" value="Unassembled WGS sequence"/>
</dbReference>
<dbReference type="GO" id="GO:0003964">
    <property type="term" value="F:RNA-directed DNA polymerase activity"/>
    <property type="evidence" value="ECO:0007669"/>
    <property type="project" value="UniProtKB-KW"/>
</dbReference>
<comment type="caution">
    <text evidence="3">The sequence shown here is derived from an EMBL/GenBank/DDBJ whole genome shotgun (WGS) entry which is preliminary data.</text>
</comment>
<dbReference type="PANTHER" id="PTHR33332">
    <property type="entry name" value="REVERSE TRANSCRIPTASE DOMAIN-CONTAINING PROTEIN"/>
    <property type="match status" value="1"/>
</dbReference>
<name>A0A2B4RU45_STYPI</name>
<dbReference type="Pfam" id="PF00078">
    <property type="entry name" value="RVT_1"/>
    <property type="match status" value="1"/>
</dbReference>
<reference evidence="4" key="1">
    <citation type="journal article" date="2017" name="bioRxiv">
        <title>Comparative analysis of the genomes of Stylophora pistillata and Acropora digitifera provides evidence for extensive differences between species of corals.</title>
        <authorList>
            <person name="Voolstra C.R."/>
            <person name="Li Y."/>
            <person name="Liew Y.J."/>
            <person name="Baumgarten S."/>
            <person name="Zoccola D."/>
            <person name="Flot J.-F."/>
            <person name="Tambutte S."/>
            <person name="Allemand D."/>
            <person name="Aranda M."/>
        </authorList>
    </citation>
    <scope>NUCLEOTIDE SEQUENCE [LARGE SCALE GENOMIC DNA]</scope>
</reference>
<dbReference type="Gene3D" id="3.60.10.10">
    <property type="entry name" value="Endonuclease/exonuclease/phosphatase"/>
    <property type="match status" value="1"/>
</dbReference>
<protein>
    <submittedName>
        <fullName evidence="3">Putative RNA-directed DNA polymerase from transposon BS</fullName>
    </submittedName>
</protein>
<keyword evidence="3" id="KW-0548">Nucleotidyltransferase</keyword>
<dbReference type="Gene3D" id="3.40.50.300">
    <property type="entry name" value="P-loop containing nucleotide triphosphate hydrolases"/>
    <property type="match status" value="1"/>
</dbReference>
<dbReference type="InterPro" id="IPR036691">
    <property type="entry name" value="Endo/exonu/phosph_ase_sf"/>
</dbReference>
<evidence type="ECO:0000313" key="4">
    <source>
        <dbReference type="Proteomes" id="UP000225706"/>
    </source>
</evidence>
<organism evidence="3 4">
    <name type="scientific">Stylophora pistillata</name>
    <name type="common">Smooth cauliflower coral</name>
    <dbReference type="NCBI Taxonomy" id="50429"/>
    <lineage>
        <taxon>Eukaryota</taxon>
        <taxon>Metazoa</taxon>
        <taxon>Cnidaria</taxon>
        <taxon>Anthozoa</taxon>
        <taxon>Hexacorallia</taxon>
        <taxon>Scleractinia</taxon>
        <taxon>Astrocoeniina</taxon>
        <taxon>Pocilloporidae</taxon>
        <taxon>Stylophora</taxon>
    </lineage>
</organism>
<sequence>MSALSDIDEIDDIVEMVAILKALKIPNKELRTLDEMRQRVKETLRLSEKRSSWTAKEAFSVLTEAKKEDEEKRATLLQFYERTSACLDAKYENVLALLEKNIGNLWEKIVSHKQVLQKKEYIVLVSVESPGFGESAIMDDTVKAYLPEASAFIFVINSANAGGLQKDRVEKLIKHARQVSLDKQRESSSNCALFVCNKWDCIPSKMIDEVKNHTVRKLAQCWPSLDPESQIIHMSAKHASEAQKFGVITEEFGELMNGIKSMVLKSVERRLQIQWRWLDYFLTRIAYCTKAFMRNSFEDCENVTERMKLITDFLHNIERLRDAVSKEIQMFFTNKTDNVAFSVLTEAKKEDDNKRATLLNFYERTDVGLNTLEGKALALLDKTIGNFKEKIVTHKQNLKKEEFTVFVVDNDTAILSEITPQGYKLLHCPRSDRRGGGTALIFKESINVGKVSVAGKGSFEVSEWLVNPAATTRLRVVIVYRPPYSVKHPVSTSTFITEFSDYLESLVMASEPLLILGDFNIHMDLPDDTDCRNMSDLLVSMGLKQHVVHPTHEFVHTLDLIITRISDNIMAGRPYTGSCLGPLLFTIYSSDLFFLLESHLPTAHAYADDTQLYLSFSPSVGTGELDAVTAIENCIRDIRQWMCVRKLMLNDDKTEFMLVGTRKQLTKVSIDGVRVGDYNISPSSSVCNLGTWFDPHLDMDVHITKTCSSAFYYLYNIRHIRKYLSRSSTETLVHAFITSRLDYCNSLLYGLPKYQLSKLQRVMNASARLVYCAPKSCHITPLLRELHWLPVCYRIEYKIILLTFKTKLGVCGSALSWFKSYLEGRSQRICIKETLSQSFDLKWGVPQGSCLGPLLFTIYSSDLFSLLESHLPTAHAYADDTQLYLSFSPSVGTGELDAVTAIENCIRDIRQWMCVRKLMLNDDKTEFMLVGTRKQLTKVSIDGVRVGDYNISPSSSVCNLGTWFDPHLDMDVHITKTCSSAFYYLYNIRHIRKYLSRSSTETLVHAFITSRLDYCNSLLYGLPKYQLSKLQRVMNASARLVYCAPKSCHITPLLRELHWLPVCYRIEYKIILLTFKVLHGMAPDYLRHLISVLPPSSEIIHFFDQVIRLEYVGSKKNL</sequence>
<dbReference type="EMBL" id="LSMT01000346">
    <property type="protein sequence ID" value="PFX19752.1"/>
    <property type="molecule type" value="Genomic_DNA"/>
</dbReference>
<dbReference type="Pfam" id="PF03372">
    <property type="entry name" value="Exo_endo_phos"/>
    <property type="match status" value="1"/>
</dbReference>
<keyword evidence="4" id="KW-1185">Reference proteome</keyword>
<accession>A0A2B4RU45</accession>
<dbReference type="InterPro" id="IPR005135">
    <property type="entry name" value="Endo/exonuclease/phosphatase"/>
</dbReference>
<proteinExistence type="predicted"/>
<evidence type="ECO:0000259" key="1">
    <source>
        <dbReference type="Pfam" id="PF00078"/>
    </source>
</evidence>